<evidence type="ECO:0000313" key="3">
    <source>
        <dbReference type="EMBL" id="ARF11170.1"/>
    </source>
</evidence>
<feature type="coiled-coil region" evidence="1">
    <location>
        <begin position="45"/>
        <end position="100"/>
    </location>
</feature>
<accession>A0A1V0SHG8</accession>
<evidence type="ECO:0000256" key="1">
    <source>
        <dbReference type="SAM" id="Coils"/>
    </source>
</evidence>
<gene>
    <name evidence="3" type="ORF">Klosneuvirus_1_27</name>
</gene>
<proteinExistence type="predicted"/>
<reference evidence="3" key="1">
    <citation type="journal article" date="2017" name="Science">
        <title>Giant viruses with an expanded complement of translation system components.</title>
        <authorList>
            <person name="Schulz F."/>
            <person name="Yutin N."/>
            <person name="Ivanova N.N."/>
            <person name="Ortega D.R."/>
            <person name="Lee T.K."/>
            <person name="Vierheilig J."/>
            <person name="Daims H."/>
            <person name="Horn M."/>
            <person name="Wagner M."/>
            <person name="Jensen G.J."/>
            <person name="Kyrpides N.C."/>
            <person name="Koonin E.V."/>
            <person name="Woyke T."/>
        </authorList>
    </citation>
    <scope>NUCLEOTIDE SEQUENCE</scope>
    <source>
        <strain evidence="3">KNV1</strain>
    </source>
</reference>
<feature type="compositionally biased region" description="Basic and acidic residues" evidence="2">
    <location>
        <begin position="278"/>
        <end position="293"/>
    </location>
</feature>
<evidence type="ECO:0000256" key="2">
    <source>
        <dbReference type="SAM" id="MobiDB-lite"/>
    </source>
</evidence>
<feature type="region of interest" description="Disordered" evidence="2">
    <location>
        <begin position="278"/>
        <end position="314"/>
    </location>
</feature>
<feature type="compositionally biased region" description="Polar residues" evidence="2">
    <location>
        <begin position="296"/>
        <end position="305"/>
    </location>
</feature>
<organism evidence="3">
    <name type="scientific">Klosneuvirus KNV1</name>
    <dbReference type="NCBI Taxonomy" id="1977640"/>
    <lineage>
        <taxon>Viruses</taxon>
        <taxon>Varidnaviria</taxon>
        <taxon>Bamfordvirae</taxon>
        <taxon>Nucleocytoviricota</taxon>
        <taxon>Megaviricetes</taxon>
        <taxon>Imitervirales</taxon>
        <taxon>Mimiviridae</taxon>
        <taxon>Klosneuvirinae</taxon>
        <taxon>Klosneuvirus</taxon>
    </lineage>
</organism>
<protein>
    <submittedName>
        <fullName evidence="3">Uncharacterized protein</fullName>
    </submittedName>
</protein>
<dbReference type="EMBL" id="KY684108">
    <property type="protein sequence ID" value="ARF11170.1"/>
    <property type="molecule type" value="Genomic_DNA"/>
</dbReference>
<keyword evidence="1" id="KW-0175">Coiled coil</keyword>
<name>A0A1V0SHG8_9VIRU</name>
<sequence>MDDYLVYFDDEQIPHNEFEIPTDYDIKVVAKEEPKIDLAEQDDILEKYEDHMDQSKEHMNQSKEHMDHVNKLFLKLKKTHQDILEEKKEIIKKLENIKTKYPHVNCQKISVNDDIDTIKKTYNNFRFDVIKHLGKEIEKENHEVDNITKLTDGVFTAVISNLGLNSIITNPSNTTHIIVSDLLNIINKAFGSDENELMTASEFLKEKNLKAENKKHKDIEDISSKIIELNKIIKNKINNNKNEVKNGAFGGTQCTLPEENEVNKLTKKLDQIIGIDTDVHDNSDDDSCTHSDEETNSLSSGSYCQFSDDETKNN</sequence>